<name>B1YAU9_PYRNV</name>
<keyword evidence="4 6" id="KW-0408">Iron</keyword>
<evidence type="ECO:0000256" key="2">
    <source>
        <dbReference type="ARBA" id="ARBA00022691"/>
    </source>
</evidence>
<dbReference type="InterPro" id="IPR034405">
    <property type="entry name" value="F420"/>
</dbReference>
<dbReference type="STRING" id="444157.Tneu_0223"/>
<dbReference type="UniPathway" id="UPA00079"/>
<keyword evidence="6" id="KW-0560">Oxidoreductase</keyword>
<evidence type="ECO:0000256" key="5">
    <source>
        <dbReference type="ARBA" id="ARBA00023014"/>
    </source>
</evidence>
<feature type="domain" description="Radical SAM core" evidence="9">
    <location>
        <begin position="42"/>
        <end position="281"/>
    </location>
</feature>
<comment type="pathway">
    <text evidence="6">Quinol/quinone metabolism; menaquinone biosynthesis.</text>
</comment>
<dbReference type="GO" id="GO:0016765">
    <property type="term" value="F:transferase activity, transferring alkyl or aryl (other than methyl) groups"/>
    <property type="evidence" value="ECO:0007669"/>
    <property type="project" value="InterPro"/>
</dbReference>
<dbReference type="SFLD" id="SFLDG01389">
    <property type="entry name" value="menaquinone_synthsis_involved"/>
    <property type="match status" value="1"/>
</dbReference>
<keyword evidence="3 6" id="KW-0479">Metal-binding</keyword>
<evidence type="ECO:0000256" key="3">
    <source>
        <dbReference type="ARBA" id="ARBA00022723"/>
    </source>
</evidence>
<feature type="binding site" evidence="6 7">
    <location>
        <position position="65"/>
    </location>
    <ligand>
        <name>[4Fe-4S] cluster</name>
        <dbReference type="ChEBI" id="CHEBI:49883"/>
        <note>4Fe-4S-S-AdoMet</note>
    </ligand>
</feature>
<dbReference type="GO" id="GO:0009234">
    <property type="term" value="P:menaquinone biosynthetic process"/>
    <property type="evidence" value="ECO:0007669"/>
    <property type="project" value="UniProtKB-UniRule"/>
</dbReference>
<dbReference type="SUPFAM" id="SSF102114">
    <property type="entry name" value="Radical SAM enzymes"/>
    <property type="match status" value="1"/>
</dbReference>
<dbReference type="PIRSF" id="PIRSF004762">
    <property type="entry name" value="CHP00423"/>
    <property type="match status" value="1"/>
</dbReference>
<comment type="cofactor">
    <cofactor evidence="6 7">
        <name>[4Fe-4S] cluster</name>
        <dbReference type="ChEBI" id="CHEBI:49883"/>
    </cofactor>
    <text evidence="6 7">Binds 1 [4Fe-4S] cluster. The cluster is coordinated with 3 cysteines and an exchangeable S-adenosyl-L-methionine.</text>
</comment>
<dbReference type="InterPro" id="IPR045567">
    <property type="entry name" value="CofH/MnqC-like_C"/>
</dbReference>
<dbReference type="PANTHER" id="PTHR43076:SF1">
    <property type="entry name" value="LIPOYL SYNTHASE 2"/>
    <property type="match status" value="1"/>
</dbReference>
<dbReference type="NCBIfam" id="TIGR00423">
    <property type="entry name" value="CofH family radical SAM protein"/>
    <property type="match status" value="1"/>
</dbReference>
<dbReference type="CDD" id="cd01335">
    <property type="entry name" value="Radical_SAM"/>
    <property type="match status" value="1"/>
</dbReference>
<dbReference type="Proteomes" id="UP000001694">
    <property type="component" value="Chromosome"/>
</dbReference>
<dbReference type="InterPro" id="IPR013785">
    <property type="entry name" value="Aldolase_TIM"/>
</dbReference>
<reference evidence="10" key="1">
    <citation type="submission" date="2008-03" db="EMBL/GenBank/DDBJ databases">
        <title>Complete sequence of Thermoproteus neutrophilus V24Sta.</title>
        <authorList>
            <consortium name="US DOE Joint Genome Institute"/>
            <person name="Copeland A."/>
            <person name="Lucas S."/>
            <person name="Lapidus A."/>
            <person name="Glavina del Rio T."/>
            <person name="Dalin E."/>
            <person name="Tice H."/>
            <person name="Bruce D."/>
            <person name="Goodwin L."/>
            <person name="Pitluck S."/>
            <person name="Sims D."/>
            <person name="Brettin T."/>
            <person name="Detter J.C."/>
            <person name="Han C."/>
            <person name="Kuske C.R."/>
            <person name="Schmutz J."/>
            <person name="Larimer F."/>
            <person name="Land M."/>
            <person name="Hauser L."/>
            <person name="Kyrpides N."/>
            <person name="Mikhailova N."/>
            <person name="Biddle J.F."/>
            <person name="Zhang Z."/>
            <person name="Fitz-Gibbon S.T."/>
            <person name="Lowe T.M."/>
            <person name="Saltikov C."/>
            <person name="House C.H."/>
            <person name="Richardson P."/>
        </authorList>
    </citation>
    <scope>NUCLEOTIDE SEQUENCE [LARGE SCALE GENOMIC DNA]</scope>
    <source>
        <strain evidence="10">V24Sta</strain>
    </source>
</reference>
<comment type="similarity">
    <text evidence="6">Belongs to the radical SAM superfamily. MqnC family.</text>
</comment>
<dbReference type="HOGENOM" id="CLU_040406_1_0_2"/>
<dbReference type="PROSITE" id="PS51918">
    <property type="entry name" value="RADICAL_SAM"/>
    <property type="match status" value="1"/>
</dbReference>
<dbReference type="SFLD" id="SFLDS00029">
    <property type="entry name" value="Radical_SAM"/>
    <property type="match status" value="1"/>
</dbReference>
<feature type="binding site" evidence="8">
    <location>
        <position position="174"/>
    </location>
    <ligand>
        <name>S-adenosyl-L-methionine</name>
        <dbReference type="ChEBI" id="CHEBI:59789"/>
    </ligand>
</feature>
<evidence type="ECO:0000313" key="10">
    <source>
        <dbReference type="EMBL" id="ACB39178.1"/>
    </source>
</evidence>
<dbReference type="Gene3D" id="3.20.20.70">
    <property type="entry name" value="Aldolase class I"/>
    <property type="match status" value="1"/>
</dbReference>
<evidence type="ECO:0000256" key="6">
    <source>
        <dbReference type="HAMAP-Rule" id="MF_00992"/>
    </source>
</evidence>
<keyword evidence="5 6" id="KW-0411">Iron-sulfur</keyword>
<dbReference type="InterPro" id="IPR006638">
    <property type="entry name" value="Elp3/MiaA/NifB-like_rSAM"/>
</dbReference>
<dbReference type="InterPro" id="IPR020050">
    <property type="entry name" value="FO_synthase_su2"/>
</dbReference>
<sequence length="364" mass="41768">MLILIRRIRQVAVEYKRGDIERLLKEDLWVLGRRAYEIRRRLYGDRTTFISNMVLNYTNVCVIGCSFCAFYRPPGHPEAYGYTPEEAAKRVLAVDARYGIRQVLIQGGINPEIGIEYFEELFRAIKRRVPHVAIHALSPLEVDYLSRRERATYREVLERLREAGMESMPGGGGEILVDRVRRELAPRKIDSATWLRIMEEAHKLGIPTSATMMYGHVETLSDIAEHLYKIAELQEKTRGFMAFIAWNFDPGTSELGKRVRYPKTSASLLRMVAVARIVFRELIPHIQSGWLTTGPETAQLAMYFGADDFGGTLYEEKVLEWKRAEAQIDRREDVVDIIRSAGFTPAERDNMYNVVKVYGQGGQD</sequence>
<feature type="binding site" evidence="6 7">
    <location>
        <position position="68"/>
    </location>
    <ligand>
        <name>[4Fe-4S] cluster</name>
        <dbReference type="ChEBI" id="CHEBI:49883"/>
        <note>4Fe-4S-S-AdoMet</note>
    </ligand>
</feature>
<organism evidence="10 11">
    <name type="scientific">Pyrobaculum neutrophilum (strain DSM 2338 / JCM 9278 / NBRC 100436 / V24Sta)</name>
    <name type="common">Thermoproteus neutrophilus</name>
    <dbReference type="NCBI Taxonomy" id="444157"/>
    <lineage>
        <taxon>Archaea</taxon>
        <taxon>Thermoproteota</taxon>
        <taxon>Thermoprotei</taxon>
        <taxon>Thermoproteales</taxon>
        <taxon>Thermoproteaceae</taxon>
        <taxon>Pyrobaculum</taxon>
    </lineage>
</organism>
<evidence type="ECO:0000313" key="11">
    <source>
        <dbReference type="Proteomes" id="UP000001694"/>
    </source>
</evidence>
<evidence type="ECO:0000256" key="4">
    <source>
        <dbReference type="ARBA" id="ARBA00023004"/>
    </source>
</evidence>
<dbReference type="SFLD" id="SFLDG01064">
    <property type="entry name" value="F420__menaquinone_cofactor_bio"/>
    <property type="match status" value="1"/>
</dbReference>
<dbReference type="GO" id="GO:0005506">
    <property type="term" value="F:iron ion binding"/>
    <property type="evidence" value="ECO:0007669"/>
    <property type="project" value="UniProtKB-UniRule"/>
</dbReference>
<accession>B1YAU9</accession>
<protein>
    <recommendedName>
        <fullName evidence="6">Cyclic dehypoxanthine futalosine synthase</fullName>
        <shortName evidence="6">Cyclic DHFL synthase</shortName>
        <ecNumber evidence="6">1.21.98.1</ecNumber>
    </recommendedName>
    <alternativeName>
        <fullName evidence="6">Dehypoxanthine futalosine cyclase</fullName>
        <shortName evidence="6">DHFL cyclase</shortName>
    </alternativeName>
    <alternativeName>
        <fullName evidence="6">Menaquinone biosynthetic enzyme MqnC</fullName>
    </alternativeName>
</protein>
<dbReference type="Pfam" id="PF19288">
    <property type="entry name" value="CofH_C"/>
    <property type="match status" value="1"/>
</dbReference>
<dbReference type="EMBL" id="CP001014">
    <property type="protein sequence ID" value="ACB39178.1"/>
    <property type="molecule type" value="Genomic_DNA"/>
</dbReference>
<dbReference type="InterPro" id="IPR007197">
    <property type="entry name" value="rSAM"/>
</dbReference>
<keyword evidence="2 6" id="KW-0949">S-adenosyl-L-methionine</keyword>
<comment type="function">
    <text evidence="6">Radical SAM enzyme that catalyzes the cyclization of dehypoxanthine futalosine (DHFL) into cyclic dehypoxanthine futalosine (CDHFL), a step in the biosynthesis of menaquinone (MK, vitamin K2).</text>
</comment>
<dbReference type="PANTHER" id="PTHR43076">
    <property type="entry name" value="FO SYNTHASE (COFH)"/>
    <property type="match status" value="1"/>
</dbReference>
<proteinExistence type="inferred from homology"/>
<gene>
    <name evidence="6" type="primary">mqnC</name>
    <name evidence="10" type="ordered locus">Tneu_0223</name>
</gene>
<dbReference type="InterPro" id="IPR022431">
    <property type="entry name" value="Cyclic_DHFL_synthase_mqnC"/>
</dbReference>
<dbReference type="eggNOG" id="arCOG00656">
    <property type="taxonomic scope" value="Archaea"/>
</dbReference>
<dbReference type="NCBIfam" id="TIGR03699">
    <property type="entry name" value="menaquin_MqnC"/>
    <property type="match status" value="1"/>
</dbReference>
<dbReference type="InterPro" id="IPR058240">
    <property type="entry name" value="rSAM_sf"/>
</dbReference>
<evidence type="ECO:0000256" key="8">
    <source>
        <dbReference type="PIRSR" id="PIRSR004762-2"/>
    </source>
</evidence>
<evidence type="ECO:0000259" key="9">
    <source>
        <dbReference type="PROSITE" id="PS51918"/>
    </source>
</evidence>
<dbReference type="AlphaFoldDB" id="B1YAU9"/>
<keyword evidence="1 6" id="KW-0004">4Fe-4S</keyword>
<dbReference type="SMART" id="SM00729">
    <property type="entry name" value="Elp3"/>
    <property type="match status" value="1"/>
</dbReference>
<dbReference type="GO" id="GO:0051539">
    <property type="term" value="F:4 iron, 4 sulfur cluster binding"/>
    <property type="evidence" value="ECO:0007669"/>
    <property type="project" value="UniProtKB-KW"/>
</dbReference>
<dbReference type="Pfam" id="PF04055">
    <property type="entry name" value="Radical_SAM"/>
    <property type="match status" value="1"/>
</dbReference>
<feature type="binding site" evidence="6 7">
    <location>
        <position position="61"/>
    </location>
    <ligand>
        <name>[4Fe-4S] cluster</name>
        <dbReference type="ChEBI" id="CHEBI:49883"/>
        <note>4Fe-4S-S-AdoMet</note>
    </ligand>
</feature>
<dbReference type="GO" id="GO:0046992">
    <property type="term" value="F:oxidoreductase activity, acting on X-H and Y-H to form an X-Y bond"/>
    <property type="evidence" value="ECO:0007669"/>
    <property type="project" value="UniProtKB-UniRule"/>
</dbReference>
<evidence type="ECO:0000256" key="7">
    <source>
        <dbReference type="PIRSR" id="PIRSR004762-1"/>
    </source>
</evidence>
<dbReference type="SFLD" id="SFLDF00343">
    <property type="entry name" value="aminofutalosine_synthase_(mqnE"/>
    <property type="match status" value="1"/>
</dbReference>
<dbReference type="HAMAP" id="MF_00992">
    <property type="entry name" value="MqnC"/>
    <property type="match status" value="1"/>
</dbReference>
<dbReference type="GO" id="GO:0044689">
    <property type="term" value="F:7,8-didemethyl-8-hydroxy-5-deazariboflavin synthase activity"/>
    <property type="evidence" value="ECO:0007669"/>
    <property type="project" value="TreeGrafter"/>
</dbReference>
<comment type="catalytic activity">
    <reaction evidence="6">
        <text>dehypoxanthine futalosine + S-adenosyl-L-methionine = cyclic dehypoxanthinylfutalosinate + 5'-deoxyadenosine + L-methionine + H(+)</text>
        <dbReference type="Rhea" id="RHEA:33083"/>
        <dbReference type="ChEBI" id="CHEBI:15378"/>
        <dbReference type="ChEBI" id="CHEBI:17319"/>
        <dbReference type="ChEBI" id="CHEBI:57844"/>
        <dbReference type="ChEBI" id="CHEBI:58864"/>
        <dbReference type="ChEBI" id="CHEBI:59789"/>
        <dbReference type="ChEBI" id="CHEBI:64270"/>
        <dbReference type="EC" id="1.21.98.1"/>
    </reaction>
</comment>
<keyword evidence="6" id="KW-0474">Menaquinone biosynthesis</keyword>
<feature type="binding site" evidence="8">
    <location>
        <position position="67"/>
    </location>
    <ligand>
        <name>S-adenosyl-L-methionine</name>
        <dbReference type="ChEBI" id="CHEBI:59789"/>
    </ligand>
</feature>
<feature type="binding site" evidence="8">
    <location>
        <position position="138"/>
    </location>
    <ligand>
        <name>(3R)-3-methyl-D-ornithine</name>
        <dbReference type="ChEBI" id="CHEBI:64642"/>
    </ligand>
</feature>
<dbReference type="EC" id="1.21.98.1" evidence="6"/>
<evidence type="ECO:0000256" key="1">
    <source>
        <dbReference type="ARBA" id="ARBA00022485"/>
    </source>
</evidence>
<dbReference type="KEGG" id="tne:Tneu_0223"/>
<keyword evidence="11" id="KW-1185">Reference proteome</keyword>
<dbReference type="SFLD" id="SFLDF00342">
    <property type="entry name" value="cyclic_dehypoxanthine_futalosi"/>
    <property type="match status" value="1"/>
</dbReference>